<keyword evidence="3" id="KW-1185">Reference proteome</keyword>
<comment type="caution">
    <text evidence="2">The sequence shown here is derived from an EMBL/GenBank/DDBJ whole genome shotgun (WGS) entry which is preliminary data.</text>
</comment>
<dbReference type="Proteomes" id="UP000707206">
    <property type="component" value="Unassembled WGS sequence"/>
</dbReference>
<accession>A0A967AT64</accession>
<reference evidence="2" key="2">
    <citation type="submission" date="2020-03" db="EMBL/GenBank/DDBJ databases">
        <title>Flavobacteriaceae bacterium strain TP-CH-4, a member of the family Flavobacteriaceae isolated from a deep-sea seamount.</title>
        <authorList>
            <person name="Zhang D.-C."/>
        </authorList>
    </citation>
    <scope>NUCLEOTIDE SEQUENCE</scope>
    <source>
        <strain evidence="2">TP-CH-4</strain>
    </source>
</reference>
<gene>
    <name evidence="2" type="ORF">FK220_006520</name>
</gene>
<reference evidence="2" key="1">
    <citation type="submission" date="2019-07" db="EMBL/GenBank/DDBJ databases">
        <authorList>
            <person name="De-Chao Zhang Q."/>
        </authorList>
    </citation>
    <scope>NUCLEOTIDE SEQUENCE</scope>
    <source>
        <strain evidence="2">TP-CH-4</strain>
    </source>
</reference>
<evidence type="ECO:0000313" key="3">
    <source>
        <dbReference type="Proteomes" id="UP000707206"/>
    </source>
</evidence>
<dbReference type="RefSeq" id="WP_152573442.1">
    <property type="nucleotide sequence ID" value="NZ_VIKU02000001.1"/>
</dbReference>
<evidence type="ECO:0008006" key="4">
    <source>
        <dbReference type="Google" id="ProtNLM"/>
    </source>
</evidence>
<feature type="signal peptide" evidence="1">
    <location>
        <begin position="1"/>
        <end position="20"/>
    </location>
</feature>
<evidence type="ECO:0000256" key="1">
    <source>
        <dbReference type="SAM" id="SignalP"/>
    </source>
</evidence>
<dbReference type="AlphaFoldDB" id="A0A967AT64"/>
<organism evidence="2 3">
    <name type="scientific">Pelagihabitans pacificus</name>
    <dbReference type="NCBI Taxonomy" id="2696054"/>
    <lineage>
        <taxon>Bacteria</taxon>
        <taxon>Pseudomonadati</taxon>
        <taxon>Bacteroidota</taxon>
        <taxon>Flavobacteriia</taxon>
        <taxon>Flavobacteriales</taxon>
        <taxon>Flavobacteriaceae</taxon>
        <taxon>Pelagihabitans</taxon>
    </lineage>
</organism>
<feature type="chain" id="PRO_5037287001" description="Outer membrane lipoprotein-sorting protein" evidence="1">
    <location>
        <begin position="21"/>
        <end position="241"/>
    </location>
</feature>
<name>A0A967AT64_9FLAO</name>
<keyword evidence="1" id="KW-0732">Signal</keyword>
<protein>
    <recommendedName>
        <fullName evidence="4">Outer membrane lipoprotein-sorting protein</fullName>
    </recommendedName>
</protein>
<proteinExistence type="predicted"/>
<sequence>MIGKWFITVIILCWSVSSQAQNQEVKNVLDKVTQYYLADNEYRVEMTFTMYRGFTGNKSTERYKGTLEKKNGYSKNSILDTEVYQFPNAKLIVNSSENTITYNKAEPGAVEAPIDLSSYLEFYQKSQLLEEGNEYVCEFVTQRNNFEQMPYGKVLIYVDKNDYRVTRQVLYFSNLIPFNDENGQPTIQDYGRLVIELAHDMEKEIEQRKLADFIVKTPEGNLALQPNYADFQLIDQTEYNK</sequence>
<dbReference type="EMBL" id="VIKU02000001">
    <property type="protein sequence ID" value="NHF58985.1"/>
    <property type="molecule type" value="Genomic_DNA"/>
</dbReference>
<evidence type="ECO:0000313" key="2">
    <source>
        <dbReference type="EMBL" id="NHF58985.1"/>
    </source>
</evidence>